<dbReference type="Pfam" id="PF02836">
    <property type="entry name" value="Glyco_hydro_2_C"/>
    <property type="match status" value="1"/>
</dbReference>
<protein>
    <submittedName>
        <fullName evidence="2">Putative glycosyl hydrolase family 2 protein</fullName>
    </submittedName>
</protein>
<dbReference type="PANTHER" id="PTHR42732">
    <property type="entry name" value="BETA-GALACTOSIDASE"/>
    <property type="match status" value="1"/>
</dbReference>
<dbReference type="EMBL" id="AP009384">
    <property type="protein sequence ID" value="BAF86889.1"/>
    <property type="molecule type" value="Genomic_DNA"/>
</dbReference>
<dbReference type="Gene3D" id="3.20.20.80">
    <property type="entry name" value="Glycosidases"/>
    <property type="match status" value="1"/>
</dbReference>
<evidence type="ECO:0000313" key="2">
    <source>
        <dbReference type="EMBL" id="BAF86889.1"/>
    </source>
</evidence>
<reference evidence="2 3" key="6">
    <citation type="journal article" date="2011" name="Appl. Environ. Microbiol.">
        <title>Involvement of the azorhizobial chromosome partition gene (parA) in the onset of bacteroid differentiation during Sesbania rostrata stem nodule development.</title>
        <authorList>
            <person name="Liu CT."/>
            <person name="Lee KB."/>
            <person name="Wang YS."/>
            <person name="Peng MH."/>
            <person name="Lee KT."/>
            <person name="Suzuki S."/>
            <person name="Suzuki T."/>
            <person name="Oyaizu H."/>
        </authorList>
    </citation>
    <scope>NUCLEOTIDE SEQUENCE [LARGE SCALE GENOMIC DNA]</scope>
    <source>
        <strain evidence="3">ATCC 43989 / DSM 5975 / JCM 20966 / LMG 6465 / NBRC 14845 / NCIMB 13405 / ORS 571</strain>
    </source>
</reference>
<reference evidence="2 3" key="5">
    <citation type="journal article" date="2010" name="Appl. Environ. Microbiol.">
        <title>phrR-like gene praR of Azorhizobium caulinodans ORS571 is essential for symbiosis with Sesbania rostrata and is involved in expression of reb genes.</title>
        <authorList>
            <person name="Akiba N."/>
            <person name="Aono T."/>
            <person name="Toyazaki H."/>
            <person name="Sato S."/>
            <person name="Oyaizu H."/>
        </authorList>
    </citation>
    <scope>NUCLEOTIDE SEQUENCE [LARGE SCALE GENOMIC DNA]</scope>
    <source>
        <strain evidence="3">ATCC 43989 / DSM 5975 / JCM 20966 / LMG 6465 / NBRC 14845 / NCIMB 13405 / ORS 571</strain>
    </source>
</reference>
<dbReference type="GO" id="GO:0005975">
    <property type="term" value="P:carbohydrate metabolic process"/>
    <property type="evidence" value="ECO:0007669"/>
    <property type="project" value="InterPro"/>
</dbReference>
<dbReference type="GO" id="GO:0004553">
    <property type="term" value="F:hydrolase activity, hydrolyzing O-glycosyl compounds"/>
    <property type="evidence" value="ECO:0007669"/>
    <property type="project" value="InterPro"/>
</dbReference>
<keyword evidence="2" id="KW-0378">Hydrolase</keyword>
<dbReference type="PANTHER" id="PTHR42732:SF1">
    <property type="entry name" value="BETA-MANNOSIDASE"/>
    <property type="match status" value="1"/>
</dbReference>
<evidence type="ECO:0000259" key="1">
    <source>
        <dbReference type="Pfam" id="PF02836"/>
    </source>
</evidence>
<name>A8HU01_AZOC5</name>
<dbReference type="SUPFAM" id="SSF51445">
    <property type="entry name" value="(Trans)glycosidases"/>
    <property type="match status" value="1"/>
</dbReference>
<reference evidence="2 3" key="3">
    <citation type="journal article" date="2008" name="BMC Genomics">
        <title>The genome of the versatile nitrogen fixer Azorhizobium caulinodans ORS571.</title>
        <authorList>
            <person name="Lee KB."/>
            <person name="Backer P.D."/>
            <person name="Aono T."/>
            <person name="Liu CT."/>
            <person name="Suzuki S."/>
            <person name="Suzuki T."/>
            <person name="Kaneko T."/>
            <person name="Yamada M."/>
            <person name="Tabata S."/>
            <person name="Kupfer D.M."/>
            <person name="Najar F.Z."/>
            <person name="Wiley G.B."/>
            <person name="Roe B."/>
            <person name="Binnewies T.T."/>
            <person name="Ussery D.W."/>
            <person name="D'Haeze W."/>
            <person name="Herder J.D."/>
            <person name="Gevers D."/>
            <person name="Vereecke D."/>
            <person name="Holsters M."/>
            <person name="Oyaizu H."/>
        </authorList>
    </citation>
    <scope>NUCLEOTIDE SEQUENCE [LARGE SCALE GENOMIC DNA]</scope>
    <source>
        <strain evidence="3">ATCC 43989 / DSM 5975 / JCM 20966 / LMG 6465 / NBRC 14845 / NCIMB 13405 / ORS 571</strain>
    </source>
</reference>
<sequence length="470" mass="49756">MGWNDRLTPHGGLPHPWSTAAQSLPGLGPQEPDALSSFALAPRACSASGPALSRRIARLAGIAVLAALPLLGAVTDAGATGVSVRGTDILLDGKPFVPNGSSGQSRLGLLKGTGANVIRTYGEEPGEILDAAQRAGLKVIVGFWMEHPRRGFDYANRAAVEAQLANLQKMVERYRTHPALLMWGIGNEVETELSPAQAEAVWPAIEQAAKLVKVLDPDHPVMSVVADTGGEKVAALKRAAPSVDVLGINAYGDSLLTIIPRARAQGWTGPIVVTEMGALGQWEAPKTPWGAPIEPTSTEKADRMQRYLTALKAQKVGALPFYWGQKQEVTPTWHSLFLPTGEYTETVQVMAQDFGGAMPDAANRAPRIFSLKLQGPASAEARTGISATLAATDPDGDPLKVEWQVMGETPVRGVGGDAEPVPATFKEAIHDASPTGVKVYGLEPGRYRLFVTVRDGRGAAATGNLPFEIR</sequence>
<dbReference type="HOGENOM" id="CLU_034725_0_0_5"/>
<accession>A8HU01</accession>
<dbReference type="InterPro" id="IPR017853">
    <property type="entry name" value="GH"/>
</dbReference>
<gene>
    <name evidence="2" type="ordered locus">AZC_0891</name>
</gene>
<keyword evidence="3" id="KW-1185">Reference proteome</keyword>
<reference evidence="2 3" key="4">
    <citation type="journal article" date="2009" name="Appl. Environ. Microbiol.">
        <title>Comparative genome-wide transcriptional profiling of Azorhizobium caulinodans ORS571 grown under free-living and symbiotic conditions.</title>
        <authorList>
            <person name="Tsukada S."/>
            <person name="Aono T."/>
            <person name="Akiba N."/>
            <person name="Lee KB."/>
            <person name="Liu CT."/>
            <person name="Toyazaki H."/>
            <person name="Oyaizu H."/>
        </authorList>
    </citation>
    <scope>NUCLEOTIDE SEQUENCE [LARGE SCALE GENOMIC DNA]</scope>
    <source>
        <strain evidence="3">ATCC 43989 / DSM 5975 / JCM 20966 / LMG 6465 / NBRC 14845 / NCIMB 13405 / ORS 571</strain>
    </source>
</reference>
<organism evidence="2 3">
    <name type="scientific">Azorhizobium caulinodans (strain ATCC 43989 / DSM 5975 / JCM 20966 / LMG 6465 / NBRC 14845 / NCIMB 13405 / ORS 571)</name>
    <dbReference type="NCBI Taxonomy" id="438753"/>
    <lineage>
        <taxon>Bacteria</taxon>
        <taxon>Pseudomonadati</taxon>
        <taxon>Pseudomonadota</taxon>
        <taxon>Alphaproteobacteria</taxon>
        <taxon>Hyphomicrobiales</taxon>
        <taxon>Xanthobacteraceae</taxon>
        <taxon>Azorhizobium</taxon>
    </lineage>
</organism>
<evidence type="ECO:0000313" key="3">
    <source>
        <dbReference type="Proteomes" id="UP000000270"/>
    </source>
</evidence>
<reference evidence="3" key="2">
    <citation type="submission" date="2007-04" db="EMBL/GenBank/DDBJ databases">
        <title>Complete genome sequence of the nitrogen-fixing bacterium Azorhizobium caulinodans ORS571.</title>
        <authorList>
            <person name="Lee K.B."/>
            <person name="Backer P.D."/>
            <person name="Aono T."/>
            <person name="Liu C.T."/>
            <person name="Suzuki S."/>
            <person name="Suzuki T."/>
            <person name="Kaneko T."/>
            <person name="Yamada M."/>
            <person name="Tabata S."/>
            <person name="Kupfer D.M."/>
            <person name="Najar F.Z."/>
            <person name="Wiley G.B."/>
            <person name="Roe B."/>
            <person name="Binnewies T."/>
            <person name="Ussery D."/>
            <person name="Vereecke D."/>
            <person name="Gevers D."/>
            <person name="Holsters M."/>
            <person name="Oyaizu H."/>
        </authorList>
    </citation>
    <scope>NUCLEOTIDE SEQUENCE [LARGE SCALE GENOMIC DNA]</scope>
    <source>
        <strain evidence="3">ATCC 43989 / DSM 5975 / JCM 20966 / LMG 6465 / NBRC 14845 / NCIMB 13405 / ORS 571</strain>
    </source>
</reference>
<dbReference type="KEGG" id="azc:AZC_0891"/>
<dbReference type="InterPro" id="IPR006103">
    <property type="entry name" value="Glyco_hydro_2_cat"/>
</dbReference>
<dbReference type="InterPro" id="IPR051913">
    <property type="entry name" value="GH2_Domain-Containing"/>
</dbReference>
<feature type="domain" description="Glycoside hydrolase family 2 catalytic" evidence="1">
    <location>
        <begin position="156"/>
        <end position="226"/>
    </location>
</feature>
<dbReference type="eggNOG" id="COG3934">
    <property type="taxonomic scope" value="Bacteria"/>
</dbReference>
<dbReference type="STRING" id="438753.AZC_0891"/>
<dbReference type="AlphaFoldDB" id="A8HU01"/>
<proteinExistence type="predicted"/>
<reference evidence="2 3" key="1">
    <citation type="journal article" date="2007" name="Appl. Environ. Microbiol.">
        <title>Rhizobial factors required for stem nodule maturation and maintenance in Sesbania rostrata-Azorhizobium caulinodans ORS571 symbiosis.</title>
        <authorList>
            <person name="Suzuki S."/>
            <person name="Aono T."/>
            <person name="Lee KB."/>
            <person name="Suzuki T."/>
            <person name="Liu CT."/>
            <person name="Miwa H."/>
            <person name="Wakao S."/>
            <person name="Iki T."/>
            <person name="Oyaizu H."/>
        </authorList>
    </citation>
    <scope>NUCLEOTIDE SEQUENCE [LARGE SCALE GENOMIC DNA]</scope>
    <source>
        <strain evidence="3">ATCC 43989 / DSM 5975 / JCM 20966 / LMG 6465 / NBRC 14845 / NCIMB 13405 / ORS 571</strain>
    </source>
</reference>
<dbReference type="Proteomes" id="UP000000270">
    <property type="component" value="Chromosome"/>
</dbReference>